<proteinExistence type="predicted"/>
<dbReference type="EMBL" id="OR756648">
    <property type="protein sequence ID" value="WZE63414.1"/>
    <property type="molecule type" value="Genomic_DNA"/>
</dbReference>
<reference evidence="1" key="1">
    <citation type="submission" date="2023-10" db="EMBL/GenBank/DDBJ databases">
        <title>Two new lytic phages for Micrococcus sp. strain 1402.</title>
        <authorList>
            <person name="Petrzik K."/>
        </authorList>
    </citation>
    <scope>NUCLEOTIDE SEQUENCE</scope>
</reference>
<name>A0AAU6R580_9CAUD</name>
<organism evidence="1">
    <name type="scientific">Micrococcus phage Olihed</name>
    <dbReference type="NCBI Taxonomy" id="3092209"/>
    <lineage>
        <taxon>Viruses</taxon>
        <taxon>Duplodnaviria</taxon>
        <taxon>Heunggongvirae</taxon>
        <taxon>Uroviricota</taxon>
        <taxon>Caudoviricetes</taxon>
    </lineage>
</organism>
<sequence>MVMRNGKPALASDFGVKPPSHTAAMRRWRFLAIDPGDEHVGLAEFECGPDKVWYCVWAGEKTPEEFLPWYVTGLRGDRWEWVVVESWHLFPESSKFYVGSDMPTSRLIGSIEALAAYIPEDGAWFDEPVAVTRQDPQIKIPTRSVLKRRKLRSIARVLKVSGDHASDAELHGFKYMVDHKLTFENVTQQERRLAATHPQLSHSHALW</sequence>
<evidence type="ECO:0000313" key="1">
    <source>
        <dbReference type="EMBL" id="WZE63414.1"/>
    </source>
</evidence>
<accession>A0AAU6R580</accession>
<protein>
    <submittedName>
        <fullName evidence="1">Holliday junction resolvase</fullName>
    </submittedName>
</protein>